<dbReference type="AlphaFoldDB" id="A0A2U2I6Y6"/>
<dbReference type="RefSeq" id="WP_106755726.1">
    <property type="nucleotide sequence ID" value="NZ_PXWF02000020.1"/>
</dbReference>
<evidence type="ECO:0000313" key="2">
    <source>
        <dbReference type="EMBL" id="PWF55507.1"/>
    </source>
</evidence>
<feature type="transmembrane region" description="Helical" evidence="1">
    <location>
        <begin position="46"/>
        <end position="67"/>
    </location>
</feature>
<evidence type="ECO:0000313" key="3">
    <source>
        <dbReference type="Proteomes" id="UP000241421"/>
    </source>
</evidence>
<organism evidence="2 3">
    <name type="scientific">Massilia glaciei</name>
    <dbReference type="NCBI Taxonomy" id="1524097"/>
    <lineage>
        <taxon>Bacteria</taxon>
        <taxon>Pseudomonadati</taxon>
        <taxon>Pseudomonadota</taxon>
        <taxon>Betaproteobacteria</taxon>
        <taxon>Burkholderiales</taxon>
        <taxon>Oxalobacteraceae</taxon>
        <taxon>Telluria group</taxon>
        <taxon>Massilia</taxon>
    </lineage>
</organism>
<accession>A0A2U2I6Y6</accession>
<dbReference type="EMBL" id="PXWF02000020">
    <property type="protein sequence ID" value="PWF55507.1"/>
    <property type="molecule type" value="Genomic_DNA"/>
</dbReference>
<keyword evidence="1" id="KW-0472">Membrane</keyword>
<feature type="transmembrane region" description="Helical" evidence="1">
    <location>
        <begin position="98"/>
        <end position="119"/>
    </location>
</feature>
<dbReference type="Proteomes" id="UP000241421">
    <property type="component" value="Unassembled WGS sequence"/>
</dbReference>
<keyword evidence="3" id="KW-1185">Reference proteome</keyword>
<keyword evidence="1" id="KW-1133">Transmembrane helix</keyword>
<comment type="caution">
    <text evidence="2">The sequence shown here is derived from an EMBL/GenBank/DDBJ whole genome shotgun (WGS) entry which is preliminary data.</text>
</comment>
<sequence length="149" mass="15146">MAAGTLTPTDLLVRWSRRHLWFCVAFIGVVGALALAMLAFPGGALAARAGLLFGLLPVVIAISVGALRSAPGGAGGAAMRAVLDDELRQASLNRAYRNGVACVLLMQPALALALALGMAELANPVAVMACATSAGAALVVLLSALYYDR</sequence>
<feature type="transmembrane region" description="Helical" evidence="1">
    <location>
        <begin position="125"/>
        <end position="147"/>
    </location>
</feature>
<gene>
    <name evidence="2" type="ORF">C7C56_001425</name>
</gene>
<proteinExistence type="predicted"/>
<protein>
    <submittedName>
        <fullName evidence="2">Uncharacterized protein</fullName>
    </submittedName>
</protein>
<keyword evidence="1" id="KW-0812">Transmembrane</keyword>
<name>A0A2U2I6Y6_9BURK</name>
<feature type="transmembrane region" description="Helical" evidence="1">
    <location>
        <begin position="20"/>
        <end position="40"/>
    </location>
</feature>
<reference evidence="2 3" key="1">
    <citation type="submission" date="2018-04" db="EMBL/GenBank/DDBJ databases">
        <title>Massilia violaceinigra sp. nov., a novel purple-pigmented bacterium isolated from Tianshan glacier, Xinjiang, China.</title>
        <authorList>
            <person name="Wang H."/>
        </authorList>
    </citation>
    <scope>NUCLEOTIDE SEQUENCE [LARGE SCALE GENOMIC DNA]</scope>
    <source>
        <strain evidence="2 3">B448-2</strain>
    </source>
</reference>
<evidence type="ECO:0000256" key="1">
    <source>
        <dbReference type="SAM" id="Phobius"/>
    </source>
</evidence>